<dbReference type="GO" id="GO:0030154">
    <property type="term" value="P:cell differentiation"/>
    <property type="evidence" value="ECO:0007669"/>
    <property type="project" value="UniProtKB-KW"/>
</dbReference>
<feature type="compositionally biased region" description="Low complexity" evidence="9">
    <location>
        <begin position="712"/>
        <end position="727"/>
    </location>
</feature>
<evidence type="ECO:0000256" key="9">
    <source>
        <dbReference type="SAM" id="MobiDB-lite"/>
    </source>
</evidence>
<dbReference type="InterPro" id="IPR034988">
    <property type="entry name" value="DAZ_BOULE_RRM"/>
</dbReference>
<dbReference type="PROSITE" id="PS50102">
    <property type="entry name" value="RRM"/>
    <property type="match status" value="1"/>
</dbReference>
<dbReference type="PANTHER" id="PTHR48024">
    <property type="entry name" value="GEO13361P1-RELATED"/>
    <property type="match status" value="1"/>
</dbReference>
<feature type="compositionally biased region" description="Polar residues" evidence="9">
    <location>
        <begin position="543"/>
        <end position="552"/>
    </location>
</feature>
<organism evidence="11 12">
    <name type="scientific">Lasius niger</name>
    <name type="common">Black garden ant</name>
    <dbReference type="NCBI Taxonomy" id="67767"/>
    <lineage>
        <taxon>Eukaryota</taxon>
        <taxon>Metazoa</taxon>
        <taxon>Ecdysozoa</taxon>
        <taxon>Arthropoda</taxon>
        <taxon>Hexapoda</taxon>
        <taxon>Insecta</taxon>
        <taxon>Pterygota</taxon>
        <taxon>Neoptera</taxon>
        <taxon>Endopterygota</taxon>
        <taxon>Hymenoptera</taxon>
        <taxon>Apocrita</taxon>
        <taxon>Aculeata</taxon>
        <taxon>Formicoidea</taxon>
        <taxon>Formicidae</taxon>
        <taxon>Formicinae</taxon>
        <taxon>Lasius</taxon>
        <taxon>Lasius</taxon>
    </lineage>
</organism>
<feature type="compositionally biased region" description="Low complexity" evidence="9">
    <location>
        <begin position="193"/>
        <end position="207"/>
    </location>
</feature>
<reference evidence="11 12" key="1">
    <citation type="submission" date="2015-04" db="EMBL/GenBank/DDBJ databases">
        <title>Lasius niger genome sequencing.</title>
        <authorList>
            <person name="Konorov E.A."/>
            <person name="Nikitin M.A."/>
            <person name="Kirill M.V."/>
            <person name="Chang P."/>
        </authorList>
    </citation>
    <scope>NUCLEOTIDE SEQUENCE [LARGE SCALE GENOMIC DNA]</scope>
    <source>
        <tissue evidence="11">Whole</tissue>
    </source>
</reference>
<keyword evidence="4" id="KW-0221">Differentiation</keyword>
<feature type="domain" description="RRM" evidence="10">
    <location>
        <begin position="12"/>
        <end position="89"/>
    </location>
</feature>
<dbReference type="GO" id="GO:0005737">
    <property type="term" value="C:cytoplasm"/>
    <property type="evidence" value="ECO:0007669"/>
    <property type="project" value="UniProtKB-SubCell"/>
</dbReference>
<evidence type="ECO:0000313" key="11">
    <source>
        <dbReference type="EMBL" id="KMQ92389.1"/>
    </source>
</evidence>
<keyword evidence="12" id="KW-1185">Reference proteome</keyword>
<evidence type="ECO:0000256" key="2">
    <source>
        <dbReference type="ARBA" id="ARBA00022473"/>
    </source>
</evidence>
<feature type="compositionally biased region" description="Polar residues" evidence="9">
    <location>
        <begin position="393"/>
        <end position="421"/>
    </location>
</feature>
<dbReference type="OrthoDB" id="762982at2759"/>
<keyword evidence="3" id="KW-0963">Cytoplasm</keyword>
<accession>A0A0J7KQ67</accession>
<feature type="region of interest" description="Disordered" evidence="9">
    <location>
        <begin position="614"/>
        <end position="633"/>
    </location>
</feature>
<dbReference type="InterPro" id="IPR050886">
    <property type="entry name" value="RNA-binding_reg"/>
</dbReference>
<evidence type="ECO:0000256" key="7">
    <source>
        <dbReference type="ARBA" id="ARBA00022884"/>
    </source>
</evidence>
<protein>
    <submittedName>
        <fullName evidence="11">Protein boule</fullName>
    </submittedName>
</protein>
<evidence type="ECO:0000256" key="5">
    <source>
        <dbReference type="ARBA" id="ARBA00022845"/>
    </source>
</evidence>
<evidence type="ECO:0000256" key="3">
    <source>
        <dbReference type="ARBA" id="ARBA00022490"/>
    </source>
</evidence>
<feature type="compositionally biased region" description="Low complexity" evidence="9">
    <location>
        <begin position="285"/>
        <end position="301"/>
    </location>
</feature>
<dbReference type="CDD" id="cd12412">
    <property type="entry name" value="RRM_DAZL_BOULE"/>
    <property type="match status" value="1"/>
</dbReference>
<feature type="compositionally biased region" description="Basic and acidic residues" evidence="9">
    <location>
        <begin position="659"/>
        <end position="669"/>
    </location>
</feature>
<feature type="compositionally biased region" description="Polar residues" evidence="9">
    <location>
        <begin position="461"/>
        <end position="481"/>
    </location>
</feature>
<keyword evidence="6" id="KW-0744">Spermatogenesis</keyword>
<dbReference type="GO" id="GO:0051321">
    <property type="term" value="P:meiotic cell cycle"/>
    <property type="evidence" value="ECO:0007669"/>
    <property type="project" value="UniProtKB-ARBA"/>
</dbReference>
<name>A0A0J7KQ67_LASNI</name>
<dbReference type="GO" id="GO:0003723">
    <property type="term" value="F:RNA binding"/>
    <property type="evidence" value="ECO:0007669"/>
    <property type="project" value="UniProtKB-UniRule"/>
</dbReference>
<feature type="compositionally biased region" description="Polar residues" evidence="9">
    <location>
        <begin position="617"/>
        <end position="632"/>
    </location>
</feature>
<evidence type="ECO:0000256" key="1">
    <source>
        <dbReference type="ARBA" id="ARBA00004496"/>
    </source>
</evidence>
<evidence type="ECO:0000256" key="6">
    <source>
        <dbReference type="ARBA" id="ARBA00022871"/>
    </source>
</evidence>
<dbReference type="GO" id="GO:0006417">
    <property type="term" value="P:regulation of translation"/>
    <property type="evidence" value="ECO:0007669"/>
    <property type="project" value="UniProtKB-KW"/>
</dbReference>
<feature type="compositionally biased region" description="Low complexity" evidence="9">
    <location>
        <begin position="640"/>
        <end position="654"/>
    </location>
</feature>
<feature type="region of interest" description="Disordered" evidence="9">
    <location>
        <begin position="179"/>
        <end position="249"/>
    </location>
</feature>
<evidence type="ECO:0000313" key="12">
    <source>
        <dbReference type="Proteomes" id="UP000036403"/>
    </source>
</evidence>
<evidence type="ECO:0000259" key="10">
    <source>
        <dbReference type="PROSITE" id="PS50102"/>
    </source>
</evidence>
<feature type="region of interest" description="Disordered" evidence="9">
    <location>
        <begin position="640"/>
        <end position="756"/>
    </location>
</feature>
<dbReference type="InterPro" id="IPR012677">
    <property type="entry name" value="Nucleotide-bd_a/b_plait_sf"/>
</dbReference>
<evidence type="ECO:0000256" key="8">
    <source>
        <dbReference type="PROSITE-ProRule" id="PRU00176"/>
    </source>
</evidence>
<dbReference type="SMART" id="SM00360">
    <property type="entry name" value="RRM"/>
    <property type="match status" value="1"/>
</dbReference>
<dbReference type="Proteomes" id="UP000036403">
    <property type="component" value="Unassembled WGS sequence"/>
</dbReference>
<dbReference type="InterPro" id="IPR035979">
    <property type="entry name" value="RBD_domain_sf"/>
</dbReference>
<dbReference type="PANTHER" id="PTHR48024:SF56">
    <property type="entry name" value="HETEROGENEOUS NUCLEAR RIBONUCLEOPROTEIN A0"/>
    <property type="match status" value="1"/>
</dbReference>
<dbReference type="Pfam" id="PF00076">
    <property type="entry name" value="RRM_1"/>
    <property type="match status" value="1"/>
</dbReference>
<feature type="region of interest" description="Disordered" evidence="9">
    <location>
        <begin position="392"/>
        <end position="483"/>
    </location>
</feature>
<dbReference type="SUPFAM" id="SSF54928">
    <property type="entry name" value="RNA-binding domain, RBD"/>
    <property type="match status" value="1"/>
</dbReference>
<keyword evidence="7 8" id="KW-0694">RNA-binding</keyword>
<sequence>MAAPKYGTLVPNRIFVGGISASTSEAELAQLFSAYGNVKATKIISDRAGVSKGYGFVTFETEEEAKRLQQEAECIVLRERKLNIAPAIKKQPFSRSFDGSTGSPPSVPTSTYYYANGPQAATNHQTFAPVMYPCPAPSLYMPQQYQYSPMPYEPYYAGAAAAAGAPQYLYATTGGSPSNTSNGGSGGGGNGNSSGSNGNNGTGATSPPTGPPPPLPPPHPTHFYAPAAPPPHHHQPVPAGPPPPQAQVDHLYYPFAAGPHPALPPPPHAPMGLTEQQLLLYATDATSCQQTSTSDSQAAPQEDSRPTPSHSEQPHGETQQASSGSPATSLVPLIPVKFPVSGRYHANYHPIAIHTAPQNDSEDCASPMHCRAILYHPAVYISHAHAPPPYTHHNASSGTASLLPTPFSASPRQSGYDINTKTHGHNSRDCGGNKYTGGQSGNNSLRGQGGQSHGYPLNTHAPKSQSAQGGSHNSGRCSGNTGADGYSHKYSTITMSSRLPVQYNRRTAGSNVGSSAILRSGNGGYGSSQAAHKFNYATASNYGGSHKSSNANPVHGYEYSTNGRGRNYGDDQYYEIGATGNNRSMGNGGYGSTGRKNYLSNTNYYRGGAARLDHIGSDNNGRPNNNDVSKTDNAAVVVTSTTSTTTTTLSSRLSPAERANADASKDAQEKPASPPPAPYSPMTQPLPTLSPPTPQVQFYAPVQNRYQPPSMPSSQQQQQSTNSQRSSRCSVGQTVGQTLANRKSSDKYSNATGSSQMLRQSARYKVNGIMQTAATTVTSKLVDDNLGGAGDGPGRLPITPPGTPRAGGHPAAGDQNQLSDTCHQMQALTL</sequence>
<evidence type="ECO:0000256" key="4">
    <source>
        <dbReference type="ARBA" id="ARBA00022782"/>
    </source>
</evidence>
<dbReference type="Gene3D" id="3.30.70.330">
    <property type="match status" value="1"/>
</dbReference>
<dbReference type="FunFam" id="3.30.70.330:FF:000167">
    <property type="entry name" value="protein boule-like isoform X1"/>
    <property type="match status" value="1"/>
</dbReference>
<dbReference type="AlphaFoldDB" id="A0A0J7KQ67"/>
<feature type="region of interest" description="Disordered" evidence="9">
    <location>
        <begin position="285"/>
        <end position="328"/>
    </location>
</feature>
<feature type="region of interest" description="Disordered" evidence="9">
    <location>
        <begin position="784"/>
        <end position="817"/>
    </location>
</feature>
<feature type="compositionally biased region" description="Pro residues" evidence="9">
    <location>
        <begin position="208"/>
        <end position="220"/>
    </location>
</feature>
<comment type="caution">
    <text evidence="11">The sequence shown here is derived from an EMBL/GenBank/DDBJ whole genome shotgun (WGS) entry which is preliminary data.</text>
</comment>
<dbReference type="GO" id="GO:0007283">
    <property type="term" value="P:spermatogenesis"/>
    <property type="evidence" value="ECO:0007669"/>
    <property type="project" value="UniProtKB-KW"/>
</dbReference>
<comment type="subcellular location">
    <subcellularLocation>
        <location evidence="1">Cytoplasm</location>
    </subcellularLocation>
</comment>
<dbReference type="InterPro" id="IPR000504">
    <property type="entry name" value="RRM_dom"/>
</dbReference>
<gene>
    <name evidence="11" type="ORF">RF55_7631</name>
</gene>
<feature type="compositionally biased region" description="Polar residues" evidence="9">
    <location>
        <begin position="728"/>
        <end position="756"/>
    </location>
</feature>
<keyword evidence="2" id="KW-0217">Developmental protein</keyword>
<dbReference type="STRING" id="67767.A0A0J7KQ67"/>
<feature type="compositionally biased region" description="Polar residues" evidence="9">
    <location>
        <begin position="306"/>
        <end position="328"/>
    </location>
</feature>
<feature type="compositionally biased region" description="Gly residues" evidence="9">
    <location>
        <begin position="183"/>
        <end position="192"/>
    </location>
</feature>
<keyword evidence="5" id="KW-0810">Translation regulation</keyword>
<dbReference type="EMBL" id="LBMM01004464">
    <property type="protein sequence ID" value="KMQ92389.1"/>
    <property type="molecule type" value="Genomic_DNA"/>
</dbReference>
<dbReference type="PaxDb" id="67767-A0A0J7KQ67"/>
<proteinExistence type="predicted"/>
<feature type="region of interest" description="Disordered" evidence="9">
    <location>
        <begin position="543"/>
        <end position="565"/>
    </location>
</feature>